<dbReference type="PANTHER" id="PTHR10030">
    <property type="entry name" value="ALPHA-L-FUCOSIDASE"/>
    <property type="match status" value="1"/>
</dbReference>
<dbReference type="SMART" id="SM00812">
    <property type="entry name" value="Alpha_L_fucos"/>
    <property type="match status" value="1"/>
</dbReference>
<dbReference type="InterPro" id="IPR016286">
    <property type="entry name" value="FUC_metazoa-typ"/>
</dbReference>
<dbReference type="SUPFAM" id="SSF51445">
    <property type="entry name" value="(Trans)glycosidases"/>
    <property type="match status" value="1"/>
</dbReference>
<dbReference type="PRINTS" id="PR00741">
    <property type="entry name" value="GLHYDRLASE29"/>
</dbReference>
<dbReference type="InterPro" id="IPR013780">
    <property type="entry name" value="Glyco_hydro_b"/>
</dbReference>
<dbReference type="Pfam" id="PF16757">
    <property type="entry name" value="Fucosidase_C"/>
    <property type="match status" value="1"/>
</dbReference>
<keyword evidence="6" id="KW-0325">Glycoprotein</keyword>
<dbReference type="InterPro" id="IPR057739">
    <property type="entry name" value="Glyco_hydro_29_N"/>
</dbReference>
<dbReference type="InterPro" id="IPR017853">
    <property type="entry name" value="GH"/>
</dbReference>
<evidence type="ECO:0000256" key="8">
    <source>
        <dbReference type="ARBA" id="ARBA00074133"/>
    </source>
</evidence>
<dbReference type="InterPro" id="IPR000933">
    <property type="entry name" value="Glyco_hydro_29"/>
</dbReference>
<organism evidence="12 13">
    <name type="scientific">Meganyctiphanes norvegica</name>
    <name type="common">Northern krill</name>
    <name type="synonym">Thysanopoda norvegica</name>
    <dbReference type="NCBI Taxonomy" id="48144"/>
    <lineage>
        <taxon>Eukaryota</taxon>
        <taxon>Metazoa</taxon>
        <taxon>Ecdysozoa</taxon>
        <taxon>Arthropoda</taxon>
        <taxon>Crustacea</taxon>
        <taxon>Multicrustacea</taxon>
        <taxon>Malacostraca</taxon>
        <taxon>Eumalacostraca</taxon>
        <taxon>Eucarida</taxon>
        <taxon>Euphausiacea</taxon>
        <taxon>Euphausiidae</taxon>
        <taxon>Meganyctiphanes</taxon>
    </lineage>
</organism>
<keyword evidence="5" id="KW-0378">Hydrolase</keyword>
<evidence type="ECO:0000256" key="1">
    <source>
        <dbReference type="ARBA" id="ARBA00004071"/>
    </source>
</evidence>
<evidence type="ECO:0000256" key="2">
    <source>
        <dbReference type="ARBA" id="ARBA00007951"/>
    </source>
</evidence>
<evidence type="ECO:0000259" key="11">
    <source>
        <dbReference type="Pfam" id="PF16757"/>
    </source>
</evidence>
<evidence type="ECO:0000256" key="7">
    <source>
        <dbReference type="ARBA" id="ARBA00023295"/>
    </source>
</evidence>
<dbReference type="AlphaFoldDB" id="A0AAV2PMT6"/>
<reference evidence="12 13" key="1">
    <citation type="submission" date="2024-05" db="EMBL/GenBank/DDBJ databases">
        <authorList>
            <person name="Wallberg A."/>
        </authorList>
    </citation>
    <scope>NUCLEOTIDE SEQUENCE [LARGE SCALE GENOMIC DNA]</scope>
</reference>
<comment type="caution">
    <text evidence="12">The sequence shown here is derived from an EMBL/GenBank/DDBJ whole genome shotgun (WGS) entry which is preliminary data.</text>
</comment>
<dbReference type="Pfam" id="PF01120">
    <property type="entry name" value="Alpha_L_fucos"/>
    <property type="match status" value="1"/>
</dbReference>
<comment type="similarity">
    <text evidence="2">Belongs to the glycosyl hydrolase 29 family.</text>
</comment>
<comment type="function">
    <text evidence="1">Alpha-L-fucosidase is responsible for hydrolyzing the alpha-1,6-linked fucose joined to the reducing-end N-acetylglucosamine of the carbohydrate moieties of glycoproteins.</text>
</comment>
<feature type="domain" description="Glycoside hydrolase family 29 N-terminal" evidence="10">
    <location>
        <begin position="5"/>
        <end position="284"/>
    </location>
</feature>
<dbReference type="GO" id="GO:0006004">
    <property type="term" value="P:fucose metabolic process"/>
    <property type="evidence" value="ECO:0007669"/>
    <property type="project" value="InterPro"/>
</dbReference>
<keyword evidence="13" id="KW-1185">Reference proteome</keyword>
<proteinExistence type="inferred from homology"/>
<dbReference type="EC" id="3.2.1.51" evidence="3"/>
<evidence type="ECO:0000313" key="12">
    <source>
        <dbReference type="EMBL" id="CAL4059921.1"/>
    </source>
</evidence>
<dbReference type="PIRSF" id="PIRSF001092">
    <property type="entry name" value="Alpha-L-fucosidase"/>
    <property type="match status" value="1"/>
</dbReference>
<dbReference type="InterPro" id="IPR031919">
    <property type="entry name" value="Fucosidase_C"/>
</dbReference>
<gene>
    <name evidence="12" type="ORF">MNOR_LOCUS960</name>
</gene>
<keyword evidence="4" id="KW-0732">Signal</keyword>
<dbReference type="Proteomes" id="UP001497623">
    <property type="component" value="Unassembled WGS sequence"/>
</dbReference>
<evidence type="ECO:0000256" key="4">
    <source>
        <dbReference type="ARBA" id="ARBA00022729"/>
    </source>
</evidence>
<evidence type="ECO:0000256" key="3">
    <source>
        <dbReference type="ARBA" id="ARBA00012662"/>
    </source>
</evidence>
<evidence type="ECO:0000313" key="13">
    <source>
        <dbReference type="Proteomes" id="UP001497623"/>
    </source>
</evidence>
<evidence type="ECO:0000256" key="9">
    <source>
        <dbReference type="ARBA" id="ARBA00081661"/>
    </source>
</evidence>
<feature type="domain" description="Alpha-L-fucosidase C-terminal" evidence="11">
    <location>
        <begin position="295"/>
        <end position="378"/>
    </location>
</feature>
<protein>
    <recommendedName>
        <fullName evidence="8">Putative alpha-L-fucosidase</fullName>
        <ecNumber evidence="3">3.2.1.51</ecNumber>
    </recommendedName>
    <alternativeName>
        <fullName evidence="9">Alpha-L-fucoside fucohydrolase</fullName>
    </alternativeName>
</protein>
<evidence type="ECO:0000259" key="10">
    <source>
        <dbReference type="Pfam" id="PF01120"/>
    </source>
</evidence>
<dbReference type="Gene3D" id="3.20.20.80">
    <property type="entry name" value="Glycosidases"/>
    <property type="match status" value="1"/>
</dbReference>
<sequence length="387" mass="44578">EGEPHNVAFMKENYPSDFTYQDFAAQFTAEFFDPNYWAKVFQDSGVKYVVLTSKHHEGYTMWPSKYSWNWNAMDVGPHRDLVGEFAKAIKNNSTVKFGLYHSMYEWFNPYYLQDVANNFTTNDFVMKKTMPELYEIVERYEPEIVWSDGPHGPDWYWNSTVFLSWLTTNSTVKDTVVFNDRWGDEDPCTHGSFFTCGDRFNPGTLQPHKWENAMTMDTYSWGYRRNANIMDYLTIHDILVQLISTVSCGGNMLVNIGPTKEGMLPAIMEERLLQMGQWLSINGEAIYGSSPWKYQNDTLAPGVWYTAKGDSVYAFSLSWPTTDILTLASVIPTPQTHISMLGYDSTESLDFVEHNGHLEVHFPDMAKVSSKWVWVLQMNNVTPAPKP</sequence>
<dbReference type="EMBL" id="CAXKWB010000239">
    <property type="protein sequence ID" value="CAL4059921.1"/>
    <property type="molecule type" value="Genomic_DNA"/>
</dbReference>
<dbReference type="GO" id="GO:0016139">
    <property type="term" value="P:glycoside catabolic process"/>
    <property type="evidence" value="ECO:0007669"/>
    <property type="project" value="TreeGrafter"/>
</dbReference>
<evidence type="ECO:0000256" key="6">
    <source>
        <dbReference type="ARBA" id="ARBA00023180"/>
    </source>
</evidence>
<accession>A0AAV2PMT6</accession>
<dbReference type="FunFam" id="3.20.20.80:FF:000027">
    <property type="entry name" value="Alpha-L-fucosidase"/>
    <property type="match status" value="1"/>
</dbReference>
<dbReference type="GO" id="GO:0004560">
    <property type="term" value="F:alpha-L-fucosidase activity"/>
    <property type="evidence" value="ECO:0007669"/>
    <property type="project" value="UniProtKB-EC"/>
</dbReference>
<dbReference type="Gene3D" id="2.60.40.1180">
    <property type="entry name" value="Golgi alpha-mannosidase II"/>
    <property type="match status" value="1"/>
</dbReference>
<dbReference type="GO" id="GO:0005764">
    <property type="term" value="C:lysosome"/>
    <property type="evidence" value="ECO:0007669"/>
    <property type="project" value="TreeGrafter"/>
</dbReference>
<dbReference type="PANTHER" id="PTHR10030:SF37">
    <property type="entry name" value="ALPHA-L-FUCOSIDASE-RELATED"/>
    <property type="match status" value="1"/>
</dbReference>
<feature type="non-terminal residue" evidence="12">
    <location>
        <position position="1"/>
    </location>
</feature>
<name>A0AAV2PMT6_MEGNR</name>
<keyword evidence="7" id="KW-0326">Glycosidase</keyword>
<evidence type="ECO:0000256" key="5">
    <source>
        <dbReference type="ARBA" id="ARBA00022801"/>
    </source>
</evidence>